<evidence type="ECO:0000313" key="2">
    <source>
        <dbReference type="Proteomes" id="UP000028542"/>
    </source>
</evidence>
<dbReference type="AlphaFoldDB" id="A0A084JE16"/>
<dbReference type="GO" id="GO:0006281">
    <property type="term" value="P:DNA repair"/>
    <property type="evidence" value="ECO:0007669"/>
    <property type="project" value="TreeGrafter"/>
</dbReference>
<sequence length="209" mass="23731">MIKAILFDLDGTIIDTNELILTSFNYVLNNYLGLNIGKEEIVESFGIPLKDVLSEYDKERADELVDEYIRYCLNCHDKYIKSYDHVEDGLLKLKDKGLKLAIVTSKKRGTALRGLNCFDLEKYFDVIITPEDSRKHKPDGEPVLKACEVLKVNPSETIMVGDSHNDILCGKNAGAKTCLVNYTALNIEKIKTHNPDYIIDKIEDIIKFI</sequence>
<dbReference type="PANTHER" id="PTHR43434:SF26">
    <property type="entry name" value="PYROPHOSPHATASE PPAX"/>
    <property type="match status" value="1"/>
</dbReference>
<dbReference type="RefSeq" id="WP_035131404.1">
    <property type="nucleotide sequence ID" value="NZ_JPMD01000014.1"/>
</dbReference>
<dbReference type="InterPro" id="IPR036412">
    <property type="entry name" value="HAD-like_sf"/>
</dbReference>
<dbReference type="InterPro" id="IPR006439">
    <property type="entry name" value="HAD-SF_hydro_IA"/>
</dbReference>
<keyword evidence="2" id="KW-1185">Reference proteome</keyword>
<dbReference type="NCBIfam" id="NF009804">
    <property type="entry name" value="PRK13288.1"/>
    <property type="match status" value="1"/>
</dbReference>
<dbReference type="SFLD" id="SFLDG01129">
    <property type="entry name" value="C1.5:_HAD__Beta-PGM__Phosphata"/>
    <property type="match status" value="1"/>
</dbReference>
<dbReference type="GO" id="GO:0005829">
    <property type="term" value="C:cytosol"/>
    <property type="evidence" value="ECO:0007669"/>
    <property type="project" value="TreeGrafter"/>
</dbReference>
<dbReference type="NCBIfam" id="TIGR01662">
    <property type="entry name" value="HAD-SF-IIIA"/>
    <property type="match status" value="1"/>
</dbReference>
<dbReference type="InterPro" id="IPR050155">
    <property type="entry name" value="HAD-like_hydrolase_sf"/>
</dbReference>
<dbReference type="NCBIfam" id="TIGR01509">
    <property type="entry name" value="HAD-SF-IA-v3"/>
    <property type="match status" value="1"/>
</dbReference>
<dbReference type="SUPFAM" id="SSF56784">
    <property type="entry name" value="HAD-like"/>
    <property type="match status" value="1"/>
</dbReference>
<dbReference type="InterPro" id="IPR006549">
    <property type="entry name" value="HAD-SF_hydro_IIIA"/>
</dbReference>
<dbReference type="Gene3D" id="1.10.150.240">
    <property type="entry name" value="Putative phosphatase, domain 2"/>
    <property type="match status" value="1"/>
</dbReference>
<dbReference type="EMBL" id="JPMD01000014">
    <property type="protein sequence ID" value="KEZ87200.1"/>
    <property type="molecule type" value="Genomic_DNA"/>
</dbReference>
<dbReference type="SFLD" id="SFLDS00003">
    <property type="entry name" value="Haloacid_Dehalogenase"/>
    <property type="match status" value="1"/>
</dbReference>
<proteinExistence type="predicted"/>
<dbReference type="InterPro" id="IPR023198">
    <property type="entry name" value="PGP-like_dom2"/>
</dbReference>
<name>A0A084JE16_9CLOT</name>
<organism evidence="1 2">
    <name type="scientific">Clostridium sulfidigenes</name>
    <dbReference type="NCBI Taxonomy" id="318464"/>
    <lineage>
        <taxon>Bacteria</taxon>
        <taxon>Bacillati</taxon>
        <taxon>Bacillota</taxon>
        <taxon>Clostridia</taxon>
        <taxon>Eubacteriales</taxon>
        <taxon>Clostridiaceae</taxon>
        <taxon>Clostridium</taxon>
    </lineage>
</organism>
<dbReference type="InterPro" id="IPR041492">
    <property type="entry name" value="HAD_2"/>
</dbReference>
<dbReference type="eggNOG" id="COG0546">
    <property type="taxonomic scope" value="Bacteria"/>
</dbReference>
<dbReference type="InterPro" id="IPR023214">
    <property type="entry name" value="HAD_sf"/>
</dbReference>
<dbReference type="PANTHER" id="PTHR43434">
    <property type="entry name" value="PHOSPHOGLYCOLATE PHOSPHATASE"/>
    <property type="match status" value="1"/>
</dbReference>
<evidence type="ECO:0000313" key="1">
    <source>
        <dbReference type="EMBL" id="KEZ87200.1"/>
    </source>
</evidence>
<reference evidence="1 2" key="1">
    <citation type="submission" date="2014-07" db="EMBL/GenBank/DDBJ databases">
        <title>Draft genome of Clostridium sulfidigenes 113A isolated from sediments associated with methane hydrate from Krishna Godavari basin.</title>
        <authorList>
            <person name="Honkalas V.S."/>
            <person name="Dabir A.P."/>
            <person name="Arora P."/>
            <person name="Dhakephalkar P.K."/>
        </authorList>
    </citation>
    <scope>NUCLEOTIDE SEQUENCE [LARGE SCALE GENOMIC DNA]</scope>
    <source>
        <strain evidence="1 2">113A</strain>
    </source>
</reference>
<dbReference type="FunFam" id="3.40.50.1000:FF:000022">
    <property type="entry name" value="Phosphoglycolate phosphatase"/>
    <property type="match status" value="1"/>
</dbReference>
<dbReference type="SFLD" id="SFLDG01135">
    <property type="entry name" value="C1.5.6:_HAD__Beta-PGM__Phospha"/>
    <property type="match status" value="1"/>
</dbReference>
<comment type="caution">
    <text evidence="1">The sequence shown here is derived from an EMBL/GenBank/DDBJ whole genome shotgun (WGS) entry which is preliminary data.</text>
</comment>
<accession>A0A084JE16</accession>
<dbReference type="Proteomes" id="UP000028542">
    <property type="component" value="Unassembled WGS sequence"/>
</dbReference>
<dbReference type="NCBIfam" id="TIGR01549">
    <property type="entry name" value="HAD-SF-IA-v1"/>
    <property type="match status" value="1"/>
</dbReference>
<protein>
    <submittedName>
        <fullName evidence="1">Pyrophosphatase</fullName>
    </submittedName>
</protein>
<dbReference type="STRING" id="318464.IO99_06320"/>
<dbReference type="Gene3D" id="3.40.50.1000">
    <property type="entry name" value="HAD superfamily/HAD-like"/>
    <property type="match status" value="1"/>
</dbReference>
<dbReference type="GO" id="GO:0008967">
    <property type="term" value="F:phosphoglycolate phosphatase activity"/>
    <property type="evidence" value="ECO:0007669"/>
    <property type="project" value="TreeGrafter"/>
</dbReference>
<dbReference type="Pfam" id="PF13419">
    <property type="entry name" value="HAD_2"/>
    <property type="match status" value="1"/>
</dbReference>
<gene>
    <name evidence="1" type="ORF">IO99_06320</name>
</gene>